<dbReference type="PANTHER" id="PTHR35395">
    <property type="entry name" value="DUF6536 DOMAIN-CONTAINING PROTEIN"/>
    <property type="match status" value="1"/>
</dbReference>
<dbReference type="Pfam" id="PF20163">
    <property type="entry name" value="DUF6536"/>
    <property type="match status" value="1"/>
</dbReference>
<sequence length="844" mass="94194">MKPKSLRLPRSSGWRRAALYNTLAVWAFVILIASFLAWSASRIGGVAGNTIIFRGNCDEANRTNLWLHLLLNIVSTCILASSNFFMQVLTSPSRRDINEAHKKGTALDIGVQSMRNLSYLSRRNLLFWLVFFCSSLPIHLVFNSTIFATEFRGSTWNLTLAAEGFINDAPYFPPGALLFPSGGRENRGDSYGEEINITTYFDDSSRISRSIANAAQEGQRWQRMEVPECLSQYMHCSARQTTGDVIWVVRSHDNEFMVEQDNSLGWTRDNLFRDLGREQARFWNPHVPASESNSLWFAAACATTSELNPRTHRAEGCSQLCSNVYGHRNRQFDFKSADEISANFTFDFFHEINIIPSESIGGQPGNVRPTLSDELASVLDLEYCLAQQLDPVCKLGLSNELLLIVLICVIIKALACIGILVTAKGQDPFVVPGDAIASFIADPDDITKGWCTLDRPHYNDKVEIALRGRVVPEPQEWHHRRRRWYSGVRRLVWVRSYGFLACVIILLIILFWSANITTPMGSRGQTFTHSITNGILDTEGAPPEHLLRLVITANSPQLLLSISYFIYNSLYTRVCVEKEWSSYAVAHRALRVTQPEGSQRSTYRLQLPYSYSVPLMIVSALMHWLVSNTLYLFVLEGGYYRVFFDTFLDPDPGPDTNYKSGLSSDAYLAIGYSTVAILAVLIAALVLVAVPLVLYYKHIRSPMPLGGNNSIIISAACHSFPAGTSAPKMAKSKRSRGYESLAEDDPDRLVNVDLGDGEHDFSTQDQIPMENYSETAGMLELQAMEAVNEGDVREGLIRVSMSPIRWGVIQDPRESGDGGSAVGHLGFGTIDMYVSEPVEGALYK</sequence>
<feature type="transmembrane region" description="Helical" evidence="1">
    <location>
        <begin position="20"/>
        <end position="40"/>
    </location>
</feature>
<dbReference type="PANTHER" id="PTHR35395:SF1">
    <property type="entry name" value="DUF6536 DOMAIN-CONTAINING PROTEIN"/>
    <property type="match status" value="1"/>
</dbReference>
<feature type="transmembrane region" description="Helical" evidence="1">
    <location>
        <begin position="401"/>
        <end position="421"/>
    </location>
</feature>
<dbReference type="AlphaFoldDB" id="A0A8K0WMJ4"/>
<feature type="transmembrane region" description="Helical" evidence="1">
    <location>
        <begin position="666"/>
        <end position="696"/>
    </location>
</feature>
<keyword evidence="4" id="KW-1185">Reference proteome</keyword>
<evidence type="ECO:0000259" key="2">
    <source>
        <dbReference type="Pfam" id="PF20163"/>
    </source>
</evidence>
<evidence type="ECO:0000313" key="4">
    <source>
        <dbReference type="Proteomes" id="UP000813444"/>
    </source>
</evidence>
<proteinExistence type="predicted"/>
<feature type="transmembrane region" description="Helical" evidence="1">
    <location>
        <begin position="609"/>
        <end position="634"/>
    </location>
</feature>
<feature type="transmembrane region" description="Helical" evidence="1">
    <location>
        <begin position="546"/>
        <end position="567"/>
    </location>
</feature>
<dbReference type="OrthoDB" id="5429634at2759"/>
<feature type="transmembrane region" description="Helical" evidence="1">
    <location>
        <begin position="65"/>
        <end position="85"/>
    </location>
</feature>
<feature type="transmembrane region" description="Helical" evidence="1">
    <location>
        <begin position="491"/>
        <end position="514"/>
    </location>
</feature>
<comment type="caution">
    <text evidence="3">The sequence shown here is derived from an EMBL/GenBank/DDBJ whole genome shotgun (WGS) entry which is preliminary data.</text>
</comment>
<evidence type="ECO:0000256" key="1">
    <source>
        <dbReference type="SAM" id="Phobius"/>
    </source>
</evidence>
<reference evidence="3" key="1">
    <citation type="journal article" date="2021" name="Nat. Commun.">
        <title>Genetic determinants of endophytism in the Arabidopsis root mycobiome.</title>
        <authorList>
            <person name="Mesny F."/>
            <person name="Miyauchi S."/>
            <person name="Thiergart T."/>
            <person name="Pickel B."/>
            <person name="Atanasova L."/>
            <person name="Karlsson M."/>
            <person name="Huettel B."/>
            <person name="Barry K.W."/>
            <person name="Haridas S."/>
            <person name="Chen C."/>
            <person name="Bauer D."/>
            <person name="Andreopoulos W."/>
            <person name="Pangilinan J."/>
            <person name="LaButti K."/>
            <person name="Riley R."/>
            <person name="Lipzen A."/>
            <person name="Clum A."/>
            <person name="Drula E."/>
            <person name="Henrissat B."/>
            <person name="Kohler A."/>
            <person name="Grigoriev I.V."/>
            <person name="Martin F.M."/>
            <person name="Hacquard S."/>
        </authorList>
    </citation>
    <scope>NUCLEOTIDE SEQUENCE</scope>
    <source>
        <strain evidence="3">MPI-CAGE-CH-0235</strain>
    </source>
</reference>
<dbReference type="Proteomes" id="UP000813444">
    <property type="component" value="Unassembled WGS sequence"/>
</dbReference>
<protein>
    <recommendedName>
        <fullName evidence="2">DUF6536 domain-containing protein</fullName>
    </recommendedName>
</protein>
<organism evidence="3 4">
    <name type="scientific">Stachybotrys elegans</name>
    <dbReference type="NCBI Taxonomy" id="80388"/>
    <lineage>
        <taxon>Eukaryota</taxon>
        <taxon>Fungi</taxon>
        <taxon>Dikarya</taxon>
        <taxon>Ascomycota</taxon>
        <taxon>Pezizomycotina</taxon>
        <taxon>Sordariomycetes</taxon>
        <taxon>Hypocreomycetidae</taxon>
        <taxon>Hypocreales</taxon>
        <taxon>Stachybotryaceae</taxon>
        <taxon>Stachybotrys</taxon>
    </lineage>
</organism>
<name>A0A8K0WMJ4_9HYPO</name>
<accession>A0A8K0WMJ4</accession>
<keyword evidence="1" id="KW-0472">Membrane</keyword>
<dbReference type="InterPro" id="IPR046623">
    <property type="entry name" value="DUF6536"/>
</dbReference>
<feature type="domain" description="DUF6536" evidence="2">
    <location>
        <begin position="14"/>
        <end position="166"/>
    </location>
</feature>
<keyword evidence="1" id="KW-1133">Transmembrane helix</keyword>
<dbReference type="EMBL" id="JAGPNK010000013">
    <property type="protein sequence ID" value="KAH7309646.1"/>
    <property type="molecule type" value="Genomic_DNA"/>
</dbReference>
<gene>
    <name evidence="3" type="ORF">B0I35DRAFT_359414</name>
</gene>
<evidence type="ECO:0000313" key="3">
    <source>
        <dbReference type="EMBL" id="KAH7309646.1"/>
    </source>
</evidence>
<feature type="transmembrane region" description="Helical" evidence="1">
    <location>
        <begin position="125"/>
        <end position="142"/>
    </location>
</feature>
<keyword evidence="1" id="KW-0812">Transmembrane</keyword>